<dbReference type="RefSeq" id="WP_310171016.1">
    <property type="nucleotide sequence ID" value="NZ_BAABHE010000002.1"/>
</dbReference>
<gene>
    <name evidence="1" type="ORF">J2S62_000513</name>
</gene>
<reference evidence="1 2" key="1">
    <citation type="submission" date="2023-07" db="EMBL/GenBank/DDBJ databases">
        <title>Sequencing the genomes of 1000 actinobacteria strains.</title>
        <authorList>
            <person name="Klenk H.-P."/>
        </authorList>
    </citation>
    <scope>NUCLEOTIDE SEQUENCE [LARGE SCALE GENOMIC DNA]</scope>
    <source>
        <strain evidence="1 2">DSM 22966</strain>
    </source>
</reference>
<organism evidence="1 2">
    <name type="scientific">Enteractinococcus fodinae</name>
    <dbReference type="NCBI Taxonomy" id="684663"/>
    <lineage>
        <taxon>Bacteria</taxon>
        <taxon>Bacillati</taxon>
        <taxon>Actinomycetota</taxon>
        <taxon>Actinomycetes</taxon>
        <taxon>Micrococcales</taxon>
        <taxon>Micrococcaceae</taxon>
    </lineage>
</organism>
<protein>
    <submittedName>
        <fullName evidence="1">Uncharacterized protein</fullName>
    </submittedName>
</protein>
<evidence type="ECO:0000313" key="1">
    <source>
        <dbReference type="EMBL" id="MDR7346256.1"/>
    </source>
</evidence>
<comment type="caution">
    <text evidence="1">The sequence shown here is derived from an EMBL/GenBank/DDBJ whole genome shotgun (WGS) entry which is preliminary data.</text>
</comment>
<accession>A0ABU2AYL7</accession>
<dbReference type="EMBL" id="JAVDYJ010000001">
    <property type="protein sequence ID" value="MDR7346256.1"/>
    <property type="molecule type" value="Genomic_DNA"/>
</dbReference>
<proteinExistence type="predicted"/>
<name>A0ABU2AYL7_9MICC</name>
<dbReference type="Proteomes" id="UP001183794">
    <property type="component" value="Unassembled WGS sequence"/>
</dbReference>
<keyword evidence="2" id="KW-1185">Reference proteome</keyword>
<sequence length="121" mass="13428">MARSLTEAERQLISAMITSAKATDPDHFETQQAWQDWRAGLHEMVDRISAGEPCDCGKCPSFQLLIDDKPVAAGRSQVILEAFVSDGIVMLFVDDGQPSYLEIAPNLDEQLDFPDEKALIF</sequence>
<evidence type="ECO:0000313" key="2">
    <source>
        <dbReference type="Proteomes" id="UP001183794"/>
    </source>
</evidence>